<organism evidence="1 2">
    <name type="scientific">Candidatus Aphodocola excrementigallinarum</name>
    <dbReference type="NCBI Taxonomy" id="2840670"/>
    <lineage>
        <taxon>Bacteria</taxon>
        <taxon>Bacillati</taxon>
        <taxon>Bacillota</taxon>
        <taxon>Bacilli</taxon>
        <taxon>Candidatus Aphodocola</taxon>
    </lineage>
</organism>
<gene>
    <name evidence="1" type="ORF">IAB68_02535</name>
</gene>
<name>A0A9D1IMP9_9FIRM</name>
<accession>A0A9D1IMP9</accession>
<evidence type="ECO:0000313" key="2">
    <source>
        <dbReference type="Proteomes" id="UP000824074"/>
    </source>
</evidence>
<sequence>MNKLLISIEVPSIEQNFDLFIPINKKMGTIKKYVIKSIHELSGGILKEKTYLFFDIDTGMEYSNNVYVKDSGIKNGARIMMV</sequence>
<comment type="caution">
    <text evidence="1">The sequence shown here is derived from an EMBL/GenBank/DDBJ whole genome shotgun (WGS) entry which is preliminary data.</text>
</comment>
<reference evidence="1" key="1">
    <citation type="submission" date="2020-10" db="EMBL/GenBank/DDBJ databases">
        <authorList>
            <person name="Gilroy R."/>
        </authorList>
    </citation>
    <scope>NUCLEOTIDE SEQUENCE</scope>
    <source>
        <strain evidence="1">CHK193-30670</strain>
    </source>
</reference>
<reference evidence="1" key="2">
    <citation type="journal article" date="2021" name="PeerJ">
        <title>Extensive microbial diversity within the chicken gut microbiome revealed by metagenomics and culture.</title>
        <authorList>
            <person name="Gilroy R."/>
            <person name="Ravi A."/>
            <person name="Getino M."/>
            <person name="Pursley I."/>
            <person name="Horton D.L."/>
            <person name="Alikhan N.F."/>
            <person name="Baker D."/>
            <person name="Gharbi K."/>
            <person name="Hall N."/>
            <person name="Watson M."/>
            <person name="Adriaenssens E.M."/>
            <person name="Foster-Nyarko E."/>
            <person name="Jarju S."/>
            <person name="Secka A."/>
            <person name="Antonio M."/>
            <person name="Oren A."/>
            <person name="Chaudhuri R.R."/>
            <person name="La Ragione R."/>
            <person name="Hildebrand F."/>
            <person name="Pallen M.J."/>
        </authorList>
    </citation>
    <scope>NUCLEOTIDE SEQUENCE</scope>
    <source>
        <strain evidence="1">CHK193-30670</strain>
    </source>
</reference>
<dbReference type="AlphaFoldDB" id="A0A9D1IMP9"/>
<dbReference type="Proteomes" id="UP000824074">
    <property type="component" value="Unassembled WGS sequence"/>
</dbReference>
<proteinExistence type="predicted"/>
<protein>
    <recommendedName>
        <fullName evidence="3">Ubiquitin-like domain-containing protein</fullName>
    </recommendedName>
</protein>
<evidence type="ECO:0000313" key="1">
    <source>
        <dbReference type="EMBL" id="HIU40163.1"/>
    </source>
</evidence>
<evidence type="ECO:0008006" key="3">
    <source>
        <dbReference type="Google" id="ProtNLM"/>
    </source>
</evidence>
<dbReference type="EMBL" id="DVMT01000027">
    <property type="protein sequence ID" value="HIU40163.1"/>
    <property type="molecule type" value="Genomic_DNA"/>
</dbReference>